<keyword evidence="2" id="KW-1185">Reference proteome</keyword>
<dbReference type="AlphaFoldDB" id="A0A238JEC8"/>
<proteinExistence type="predicted"/>
<evidence type="ECO:0000313" key="2">
    <source>
        <dbReference type="Proteomes" id="UP000225972"/>
    </source>
</evidence>
<protein>
    <submittedName>
        <fullName evidence="1">Uncharacterized protein</fullName>
    </submittedName>
</protein>
<evidence type="ECO:0000313" key="1">
    <source>
        <dbReference type="EMBL" id="SMX28196.1"/>
    </source>
</evidence>
<organism evidence="1 2">
    <name type="scientific">Pelagimonas phthalicica</name>
    <dbReference type="NCBI Taxonomy" id="1037362"/>
    <lineage>
        <taxon>Bacteria</taxon>
        <taxon>Pseudomonadati</taxon>
        <taxon>Pseudomonadota</taxon>
        <taxon>Alphaproteobacteria</taxon>
        <taxon>Rhodobacterales</taxon>
        <taxon>Roseobacteraceae</taxon>
        <taxon>Pelagimonas</taxon>
    </lineage>
</organism>
<dbReference type="EMBL" id="FXXP01000002">
    <property type="protein sequence ID" value="SMX28196.1"/>
    <property type="molecule type" value="Genomic_DNA"/>
</dbReference>
<name>A0A238JEC8_9RHOB</name>
<accession>A0A238JEC8</accession>
<reference evidence="2" key="1">
    <citation type="submission" date="2017-05" db="EMBL/GenBank/DDBJ databases">
        <authorList>
            <person name="Rodrigo-Torres L."/>
            <person name="Arahal R. D."/>
            <person name="Lucena T."/>
        </authorList>
    </citation>
    <scope>NUCLEOTIDE SEQUENCE [LARGE SCALE GENOMIC DNA]</scope>
    <source>
        <strain evidence="2">CECT 8649</strain>
    </source>
</reference>
<gene>
    <name evidence="1" type="ORF">TRP8649_02311</name>
</gene>
<sequence length="417" mass="46057">MPELVQLQNAEALADWILDAAHAYGKTLVPNAQTGDVPEAIDRKRADARDVLEKRRRALDPVPYDGEDYFHRHVSQALGTADALSNPDHPRAGMPDRTGPLREVLERLLLQWVPSQGAATLYLLLDLARRHRLEPAVETVHMLLARGQVARTPADWHKAIGRKAVAIAYEFAPSTMARNLLKEMPNRNDYWSPDCSVMTAAGLVQAEPDNWYTHLSRFQPELATLKLGAQRSALRQVVAGAGFRNVLIGSSAILPYTFDPDGRPATPQSYRHMPTLELLFKSAATPIKTGVAYTTLYFQTRDAEFELPEIAKQPEVHDAYRAALGQDWDTERTLDTCSYSYMYLAGVSADLSVDAGLRRLHGATKALTKDLDVLGTEAKPPGAGDADALGAWGELEALEDLYRADNLLDEALWLDAP</sequence>
<dbReference type="OrthoDB" id="10013237at2"/>
<dbReference type="RefSeq" id="WP_099245365.1">
    <property type="nucleotide sequence ID" value="NZ_FXXP01000002.1"/>
</dbReference>
<dbReference type="Proteomes" id="UP000225972">
    <property type="component" value="Unassembled WGS sequence"/>
</dbReference>